<comment type="caution">
    <text evidence="2">The sequence shown here is derived from an EMBL/GenBank/DDBJ whole genome shotgun (WGS) entry which is preliminary data.</text>
</comment>
<evidence type="ECO:0000313" key="3">
    <source>
        <dbReference type="Proteomes" id="UP001548832"/>
    </source>
</evidence>
<proteinExistence type="predicted"/>
<protein>
    <submittedName>
        <fullName evidence="2">Uncharacterized protein</fullName>
    </submittedName>
</protein>
<name>A0ABV2DQB6_9HYPH</name>
<reference evidence="2 3" key="1">
    <citation type="submission" date="2024-06" db="EMBL/GenBank/DDBJ databases">
        <authorList>
            <person name="Kim D.-U."/>
        </authorList>
    </citation>
    <scope>NUCLEOTIDE SEQUENCE [LARGE SCALE GENOMIC DNA]</scope>
    <source>
        <strain evidence="2 3">KACC15460</strain>
    </source>
</reference>
<organism evidence="2 3">
    <name type="scientific">Mesorhizobium shangrilense</name>
    <dbReference type="NCBI Taxonomy" id="460060"/>
    <lineage>
        <taxon>Bacteria</taxon>
        <taxon>Pseudomonadati</taxon>
        <taxon>Pseudomonadota</taxon>
        <taxon>Alphaproteobacteria</taxon>
        <taxon>Hyphomicrobiales</taxon>
        <taxon>Phyllobacteriaceae</taxon>
        <taxon>Mesorhizobium</taxon>
    </lineage>
</organism>
<feature type="chain" id="PRO_5046199891" evidence="1">
    <location>
        <begin position="24"/>
        <end position="109"/>
    </location>
</feature>
<dbReference type="Proteomes" id="UP001548832">
    <property type="component" value="Unassembled WGS sequence"/>
</dbReference>
<gene>
    <name evidence="2" type="ORF">ABVQ20_35385</name>
</gene>
<dbReference type="RefSeq" id="WP_354464461.1">
    <property type="nucleotide sequence ID" value="NZ_JBEWSZ010000008.1"/>
</dbReference>
<evidence type="ECO:0000256" key="1">
    <source>
        <dbReference type="SAM" id="SignalP"/>
    </source>
</evidence>
<keyword evidence="1" id="KW-0732">Signal</keyword>
<accession>A0ABV2DQB6</accession>
<sequence length="109" mass="11784">MNRLLTYALATAPLLLAAVPIAAMSQSATQDGATQKQVEERDPNYCGAGGAGCDPQDVQQWKVIGNKLADLSSADLSQYAYACVKHPDWKKDCEKDPTIILKRLGIEGY</sequence>
<keyword evidence="3" id="KW-1185">Reference proteome</keyword>
<evidence type="ECO:0000313" key="2">
    <source>
        <dbReference type="EMBL" id="MET2832239.1"/>
    </source>
</evidence>
<dbReference type="EMBL" id="JBEWSZ010000008">
    <property type="protein sequence ID" value="MET2832239.1"/>
    <property type="molecule type" value="Genomic_DNA"/>
</dbReference>
<feature type="signal peptide" evidence="1">
    <location>
        <begin position="1"/>
        <end position="23"/>
    </location>
</feature>